<keyword evidence="2" id="KW-1185">Reference proteome</keyword>
<protein>
    <submittedName>
        <fullName evidence="1">Uncharacterized protein</fullName>
    </submittedName>
</protein>
<evidence type="ECO:0000313" key="2">
    <source>
        <dbReference type="Proteomes" id="UP000814140"/>
    </source>
</evidence>
<reference evidence="1" key="2">
    <citation type="journal article" date="2022" name="New Phytol.">
        <title>Evolutionary transition to the ectomycorrhizal habit in the genomes of a hyperdiverse lineage of mushroom-forming fungi.</title>
        <authorList>
            <person name="Looney B."/>
            <person name="Miyauchi S."/>
            <person name="Morin E."/>
            <person name="Drula E."/>
            <person name="Courty P.E."/>
            <person name="Kohler A."/>
            <person name="Kuo A."/>
            <person name="LaButti K."/>
            <person name="Pangilinan J."/>
            <person name="Lipzen A."/>
            <person name="Riley R."/>
            <person name="Andreopoulos W."/>
            <person name="He G."/>
            <person name="Johnson J."/>
            <person name="Nolan M."/>
            <person name="Tritt A."/>
            <person name="Barry K.W."/>
            <person name="Grigoriev I.V."/>
            <person name="Nagy L.G."/>
            <person name="Hibbett D."/>
            <person name="Henrissat B."/>
            <person name="Matheny P.B."/>
            <person name="Labbe J."/>
            <person name="Martin F.M."/>
        </authorList>
    </citation>
    <scope>NUCLEOTIDE SEQUENCE</scope>
    <source>
        <strain evidence="1">HHB10654</strain>
    </source>
</reference>
<evidence type="ECO:0000313" key="1">
    <source>
        <dbReference type="EMBL" id="KAI0062366.1"/>
    </source>
</evidence>
<comment type="caution">
    <text evidence="1">The sequence shown here is derived from an EMBL/GenBank/DDBJ whole genome shotgun (WGS) entry which is preliminary data.</text>
</comment>
<dbReference type="EMBL" id="MU277208">
    <property type="protein sequence ID" value="KAI0062366.1"/>
    <property type="molecule type" value="Genomic_DNA"/>
</dbReference>
<reference evidence="1" key="1">
    <citation type="submission" date="2021-03" db="EMBL/GenBank/DDBJ databases">
        <authorList>
            <consortium name="DOE Joint Genome Institute"/>
            <person name="Ahrendt S."/>
            <person name="Looney B.P."/>
            <person name="Miyauchi S."/>
            <person name="Morin E."/>
            <person name="Drula E."/>
            <person name="Courty P.E."/>
            <person name="Chicoki N."/>
            <person name="Fauchery L."/>
            <person name="Kohler A."/>
            <person name="Kuo A."/>
            <person name="Labutti K."/>
            <person name="Pangilinan J."/>
            <person name="Lipzen A."/>
            <person name="Riley R."/>
            <person name="Andreopoulos W."/>
            <person name="He G."/>
            <person name="Johnson J."/>
            <person name="Barry K.W."/>
            <person name="Grigoriev I.V."/>
            <person name="Nagy L."/>
            <person name="Hibbett D."/>
            <person name="Henrissat B."/>
            <person name="Matheny P.B."/>
            <person name="Labbe J."/>
            <person name="Martin F."/>
        </authorList>
    </citation>
    <scope>NUCLEOTIDE SEQUENCE</scope>
    <source>
        <strain evidence="1">HHB10654</strain>
    </source>
</reference>
<sequence length="198" mass="21147">MPGGKQPAVFGGVRISRRGGRVPGVLPPACPYPAPRCSHIALCTLSAPCGVGCTDECPADEFPAVFPLMSDHNARQGGSGRGPGGIIGSGMRAREMRVADPRAASGSRDHTLGSLTVEPALILASEFRWKILCCMWNGMAWEDRGQWVLLECACCMGSWLCQGRCNIANCARVPVRVGVWATTRQWPSGIPNWATRPS</sequence>
<proteinExistence type="predicted"/>
<dbReference type="Proteomes" id="UP000814140">
    <property type="component" value="Unassembled WGS sequence"/>
</dbReference>
<gene>
    <name evidence="1" type="ORF">BV25DRAFT_679859</name>
</gene>
<accession>A0ACB8T2I9</accession>
<name>A0ACB8T2I9_9AGAM</name>
<organism evidence="1 2">
    <name type="scientific">Artomyces pyxidatus</name>
    <dbReference type="NCBI Taxonomy" id="48021"/>
    <lineage>
        <taxon>Eukaryota</taxon>
        <taxon>Fungi</taxon>
        <taxon>Dikarya</taxon>
        <taxon>Basidiomycota</taxon>
        <taxon>Agaricomycotina</taxon>
        <taxon>Agaricomycetes</taxon>
        <taxon>Russulales</taxon>
        <taxon>Auriscalpiaceae</taxon>
        <taxon>Artomyces</taxon>
    </lineage>
</organism>